<comment type="caution">
    <text evidence="2">The sequence shown here is derived from an EMBL/GenBank/DDBJ whole genome shotgun (WGS) entry which is preliminary data.</text>
</comment>
<evidence type="ECO:0000313" key="3">
    <source>
        <dbReference type="Proteomes" id="UP001500393"/>
    </source>
</evidence>
<keyword evidence="3" id="KW-1185">Reference proteome</keyword>
<feature type="transmembrane region" description="Helical" evidence="1">
    <location>
        <begin position="20"/>
        <end position="40"/>
    </location>
</feature>
<protein>
    <submittedName>
        <fullName evidence="2">Uncharacterized protein</fullName>
    </submittedName>
</protein>
<organism evidence="2 3">
    <name type="scientific">Kribbella sancticallisti</name>
    <dbReference type="NCBI Taxonomy" id="460087"/>
    <lineage>
        <taxon>Bacteria</taxon>
        <taxon>Bacillati</taxon>
        <taxon>Actinomycetota</taxon>
        <taxon>Actinomycetes</taxon>
        <taxon>Propionibacteriales</taxon>
        <taxon>Kribbellaceae</taxon>
        <taxon>Kribbella</taxon>
    </lineage>
</organism>
<dbReference type="Proteomes" id="UP001500393">
    <property type="component" value="Unassembled WGS sequence"/>
</dbReference>
<proteinExistence type="predicted"/>
<evidence type="ECO:0000256" key="1">
    <source>
        <dbReference type="SAM" id="Phobius"/>
    </source>
</evidence>
<dbReference type="RefSeq" id="WP_344214927.1">
    <property type="nucleotide sequence ID" value="NZ_BAAAOS010000020.1"/>
</dbReference>
<name>A0ABP4PG73_9ACTN</name>
<keyword evidence="1" id="KW-0472">Membrane</keyword>
<accession>A0ABP4PG73</accession>
<reference evidence="3" key="1">
    <citation type="journal article" date="2019" name="Int. J. Syst. Evol. Microbiol.">
        <title>The Global Catalogue of Microorganisms (GCM) 10K type strain sequencing project: providing services to taxonomists for standard genome sequencing and annotation.</title>
        <authorList>
            <consortium name="The Broad Institute Genomics Platform"/>
            <consortium name="The Broad Institute Genome Sequencing Center for Infectious Disease"/>
            <person name="Wu L."/>
            <person name="Ma J."/>
        </authorList>
    </citation>
    <scope>NUCLEOTIDE SEQUENCE [LARGE SCALE GENOMIC DNA]</scope>
    <source>
        <strain evidence="3">JCM 14969</strain>
    </source>
</reference>
<sequence>MKNPPRHLSEGRAIGATGAAGAAGVIGVIGAAGAAGVIGADPALCPWRRTERA</sequence>
<keyword evidence="1" id="KW-0812">Transmembrane</keyword>
<gene>
    <name evidence="2" type="ORF">GCM10009789_34340</name>
</gene>
<evidence type="ECO:0000313" key="2">
    <source>
        <dbReference type="EMBL" id="GAA1578010.1"/>
    </source>
</evidence>
<dbReference type="EMBL" id="BAAAOS010000020">
    <property type="protein sequence ID" value="GAA1578010.1"/>
    <property type="molecule type" value="Genomic_DNA"/>
</dbReference>
<keyword evidence="1" id="KW-1133">Transmembrane helix</keyword>